<accession>A0A5R9EFF4</accession>
<evidence type="ECO:0000256" key="1">
    <source>
        <dbReference type="SAM" id="Coils"/>
    </source>
</evidence>
<keyword evidence="2" id="KW-1133">Transmembrane helix</keyword>
<dbReference type="SUPFAM" id="SSF52540">
    <property type="entry name" value="P-loop containing nucleoside triphosphate hydrolases"/>
    <property type="match status" value="1"/>
</dbReference>
<feature type="coiled-coil region" evidence="1">
    <location>
        <begin position="276"/>
        <end position="303"/>
    </location>
</feature>
<dbReference type="InterPro" id="IPR038734">
    <property type="entry name" value="YhaN_AAA"/>
</dbReference>
<name>A0A5R9EFF4_9LACT</name>
<comment type="caution">
    <text evidence="4">The sequence shown here is derived from an EMBL/GenBank/DDBJ whole genome shotgun (WGS) entry which is preliminary data.</text>
</comment>
<dbReference type="EMBL" id="VBSP01000007">
    <property type="protein sequence ID" value="TLQ48816.1"/>
    <property type="molecule type" value="Genomic_DNA"/>
</dbReference>
<organism evidence="4 5">
    <name type="scientific">Ruoffia tabacinasalis</name>
    <dbReference type="NCBI Taxonomy" id="87458"/>
    <lineage>
        <taxon>Bacteria</taxon>
        <taxon>Bacillati</taxon>
        <taxon>Bacillota</taxon>
        <taxon>Bacilli</taxon>
        <taxon>Lactobacillales</taxon>
        <taxon>Aerococcaceae</taxon>
        <taxon>Ruoffia</taxon>
    </lineage>
</organism>
<reference evidence="4 5" key="1">
    <citation type="submission" date="2019-05" db="EMBL/GenBank/DDBJ databases">
        <title>The metagenome of a microbial culture collection derived from dairy environment covers the genomic content of the human microbiome.</title>
        <authorList>
            <person name="Roder T."/>
            <person name="Wuthrich D."/>
            <person name="Sattari Z."/>
            <person name="Von Ah U."/>
            <person name="Bar C."/>
            <person name="Ronchi F."/>
            <person name="Macpherson A.J."/>
            <person name="Ganal-Vonarburg S.C."/>
            <person name="Bruggmann R."/>
            <person name="Vergeres G."/>
        </authorList>
    </citation>
    <scope>NUCLEOTIDE SEQUENCE [LARGE SCALE GENOMIC DNA]</scope>
    <source>
        <strain evidence="4 5">FAM 24227</strain>
    </source>
</reference>
<feature type="domain" description="YhaN AAA" evidence="3">
    <location>
        <begin position="4"/>
        <end position="203"/>
    </location>
</feature>
<proteinExistence type="predicted"/>
<evidence type="ECO:0000259" key="3">
    <source>
        <dbReference type="Pfam" id="PF13514"/>
    </source>
</evidence>
<evidence type="ECO:0000313" key="5">
    <source>
        <dbReference type="Proteomes" id="UP000306420"/>
    </source>
</evidence>
<dbReference type="InterPro" id="IPR027417">
    <property type="entry name" value="P-loop_NTPase"/>
</dbReference>
<feature type="transmembrane region" description="Helical" evidence="2">
    <location>
        <begin position="443"/>
        <end position="462"/>
    </location>
</feature>
<protein>
    <recommendedName>
        <fullName evidence="3">YhaN AAA domain-containing protein</fullName>
    </recommendedName>
</protein>
<dbReference type="AlphaFoldDB" id="A0A5R9EFF4"/>
<feature type="coiled-coil region" evidence="1">
    <location>
        <begin position="687"/>
        <end position="721"/>
    </location>
</feature>
<feature type="coiled-coil region" evidence="1">
    <location>
        <begin position="509"/>
        <end position="553"/>
    </location>
</feature>
<dbReference type="PANTHER" id="PTHR41259:SF1">
    <property type="entry name" value="DOUBLE-STRAND BREAK REPAIR RAD50 ATPASE, PUTATIVE-RELATED"/>
    <property type="match status" value="1"/>
</dbReference>
<dbReference type="PANTHER" id="PTHR41259">
    <property type="entry name" value="DOUBLE-STRAND BREAK REPAIR RAD50 ATPASE, PUTATIVE-RELATED"/>
    <property type="match status" value="1"/>
</dbReference>
<keyword evidence="1" id="KW-0175">Coiled coil</keyword>
<feature type="coiled-coil region" evidence="1">
    <location>
        <begin position="392"/>
        <end position="433"/>
    </location>
</feature>
<keyword evidence="2" id="KW-0812">Transmembrane</keyword>
<gene>
    <name evidence="4" type="ORF">FEZ33_03335</name>
</gene>
<feature type="coiled-coil region" evidence="1">
    <location>
        <begin position="185"/>
        <end position="243"/>
    </location>
</feature>
<feature type="transmembrane region" description="Helical" evidence="2">
    <location>
        <begin position="468"/>
        <end position="491"/>
    </location>
</feature>
<dbReference type="Proteomes" id="UP000306420">
    <property type="component" value="Unassembled WGS sequence"/>
</dbReference>
<sequence>MRLMRIKTLDIYGYGRWINQKFDINDDIQLFYGRNESGKSTLQSFIRSILFGFPSRRKKVNQPNRYEPKNSDVYGGRILLTETIYGDVWIERTDKELKLYTDSGEELAISKLNEILGGLDESLFDNFYAFNLANLQELANVGADQLNDYFLSIGTLGSDKFLSISKDLEKQTDELFKPRGVKPELNRLLNDYDLLSEQANEAKRNTGRYNDLTRRRDQIDVVIKETNQQLNQVEQDIREKDKLISRYDTYLKLKATEKALQGLVFTTIPENAPKKLKDNVDSIQNLEEENIALTERISHIQNELGQLTRFNWANNHEQDRKKWLAHTEQIKEVQTKFEQTNQRIHETNESMTQLAVKGQFYPEKIENSQAYEEKVEKGLIIQTKLIDSNSEIETIRIQRKMLLEQRKNLQNKSANLRQNVAKIENQRVNEEEILIQNTRLSEYFIGLTLLVVGLIVVFFNLVNEASMANIIFWLGVFMTLIGIASMSYVFIKHRNLMNEFNNSPVLDRANQLKEEEKQVSEQSRELGTEINEKEDTINELEEAKAEIVKEQNHWLTEIGFYPTADPEWILKTNPVKSYFSEMEKRETYEAELAKLASQIEDWKDAISPLLERFPAKDVTTRVLIRHVEEVEASLIQAQQRGNSLKERLVEARERIEKNKGKIDARQVEIQDIYNKTDVINRLEFEQRVSINQEIEDLTNKKELYKEQITGYEDDLASIESKQSLNESFHESEREHSILKGKLDPNIRERANLVVEIQQLEQDGTFQELSQQLENKKTEILEVIHEWGTKRLAMDMINQTLRKGLDNPVNEMNDIADRIFNILSFSRYTQIKMNKKDIKVKQFSDVLFSPHELSQGTLEQLYVALRLAFVISAQRMIKMPIIIDDAFVNFDEFRKTSMYKVLQDISEDIQVLFFTFDQQANETFHPKFIINLEEINSIDLPNENTQDYKEALVESLEAAKEEKSE</sequence>
<dbReference type="Gene3D" id="3.40.50.300">
    <property type="entry name" value="P-loop containing nucleotide triphosphate hydrolases"/>
    <property type="match status" value="2"/>
</dbReference>
<dbReference type="Pfam" id="PF13514">
    <property type="entry name" value="AAA_27"/>
    <property type="match status" value="1"/>
</dbReference>
<keyword evidence="2" id="KW-0472">Membrane</keyword>
<feature type="coiled-coil region" evidence="1">
    <location>
        <begin position="585"/>
        <end position="654"/>
    </location>
</feature>
<evidence type="ECO:0000256" key="2">
    <source>
        <dbReference type="SAM" id="Phobius"/>
    </source>
</evidence>
<dbReference type="OrthoDB" id="9764467at2"/>
<evidence type="ECO:0000313" key="4">
    <source>
        <dbReference type="EMBL" id="TLQ48816.1"/>
    </source>
</evidence>